<protein>
    <recommendedName>
        <fullName evidence="6">CENP-C homolog</fullName>
    </recommendedName>
</protein>
<evidence type="ECO:0000256" key="1">
    <source>
        <dbReference type="ARBA" id="ARBA00004123"/>
    </source>
</evidence>
<proteinExistence type="inferred from homology"/>
<dbReference type="PANTHER" id="PTHR16684">
    <property type="entry name" value="CENTROMERE PROTEIN C"/>
    <property type="match status" value="1"/>
</dbReference>
<reference evidence="10 11" key="1">
    <citation type="submission" date="2018-05" db="EMBL/GenBank/DDBJ databases">
        <title>Whole genome sequencing for identification of molecular markers to develop diagnostic detection tools for the regulated plant pathogen Lachnellula willkommii.</title>
        <authorList>
            <person name="Giroux E."/>
            <person name="Bilodeau G."/>
        </authorList>
    </citation>
    <scope>NUCLEOTIDE SEQUENCE [LARGE SCALE GENOMIC DNA]</scope>
    <source>
        <strain evidence="10 11">CBS 203.66</strain>
    </source>
</reference>
<dbReference type="Pfam" id="PF15624">
    <property type="entry name" value="Mif2_N"/>
    <property type="match status" value="1"/>
</dbReference>
<comment type="subcellular location">
    <subcellularLocation>
        <location evidence="1">Nucleus</location>
    </subcellularLocation>
</comment>
<dbReference type="Gene3D" id="2.60.120.10">
    <property type="entry name" value="Jelly Rolls"/>
    <property type="match status" value="1"/>
</dbReference>
<name>A0A8T9BFA4_9HELO</name>
<dbReference type="SUPFAM" id="SSF51182">
    <property type="entry name" value="RmlC-like cupins"/>
    <property type="match status" value="1"/>
</dbReference>
<comment type="caution">
    <text evidence="10">The sequence shown here is derived from an EMBL/GenBank/DDBJ whole genome shotgun (WGS) entry which is preliminary data.</text>
</comment>
<dbReference type="FunFam" id="2.60.120.10:FF:000033">
    <property type="entry name" value="Centromere protein C 1"/>
    <property type="match status" value="1"/>
</dbReference>
<accession>A0A8T9BFA4</accession>
<evidence type="ECO:0000256" key="4">
    <source>
        <dbReference type="ARBA" id="ARBA00023242"/>
    </source>
</evidence>
<feature type="region of interest" description="Disordered" evidence="7">
    <location>
        <begin position="473"/>
        <end position="531"/>
    </location>
</feature>
<dbReference type="GO" id="GO:0019237">
    <property type="term" value="F:centromeric DNA binding"/>
    <property type="evidence" value="ECO:0007669"/>
    <property type="project" value="InterPro"/>
</dbReference>
<evidence type="ECO:0000256" key="6">
    <source>
        <dbReference type="ARBA" id="ARBA00075033"/>
    </source>
</evidence>
<feature type="compositionally biased region" description="Polar residues" evidence="7">
    <location>
        <begin position="187"/>
        <end position="200"/>
    </location>
</feature>
<dbReference type="GO" id="GO:0051455">
    <property type="term" value="P:spindle attachment to meiosis I kinetochore"/>
    <property type="evidence" value="ECO:0007669"/>
    <property type="project" value="TreeGrafter"/>
</dbReference>
<feature type="compositionally biased region" description="Acidic residues" evidence="7">
    <location>
        <begin position="498"/>
        <end position="507"/>
    </location>
</feature>
<feature type="region of interest" description="Disordered" evidence="7">
    <location>
        <begin position="1"/>
        <end position="430"/>
    </location>
</feature>
<keyword evidence="3" id="KW-0238">DNA-binding</keyword>
<dbReference type="Proteomes" id="UP000469559">
    <property type="component" value="Unassembled WGS sequence"/>
</dbReference>
<dbReference type="InterPro" id="IPR028929">
    <property type="entry name" value="Mif2_N"/>
</dbReference>
<dbReference type="Pfam" id="PF11699">
    <property type="entry name" value="CENP-C_C"/>
    <property type="match status" value="1"/>
</dbReference>
<evidence type="ECO:0000259" key="8">
    <source>
        <dbReference type="Pfam" id="PF11699"/>
    </source>
</evidence>
<dbReference type="InterPro" id="IPR028386">
    <property type="entry name" value="CENP-C/Mif2/cnp3"/>
</dbReference>
<sequence>MAPNGTAALPKRKPTENQFPFDLGKRGRKTGLMLPDKGIRDENGFEPMDDLFSSPAKPLNGRPNNGNSVQKNANGTISSEEDMDVGESTIPEPEQVLENRASVRLPPRSKSPIKTFLQSPARRNPSIGPVSSPTRGTIVAPRSASVSASVRRKLDFSNDENSMEAASATKKRAGSALPLVGRLTKGTHLQTLKQPLSSDNNVEEEEDEEELDTAVNNDTTENGEDSFQLVDNAGEDDFQMVDAEEDAEPEPQDAEPEEVDEPEISDIQPAKKGKRKSPVLDEPIEPTKKSRGRPKKANPAPIEEEEEQPEEPQEEQEPERPAKRARRSLDKAPEAPKTKARPKMAAQAAGPAPKEPAKKAAGTSRQSGEASNPSKAKAKASKPALATISEDSPAVKRGPPLPRNHRGLIILRRETPDASAGFNRTRSGRNSMKPLAFWRNERVEYATEPQDETEDNYGKFLLPRIKEVVRTDEVDERKPYRSKSKAKSSKGKKRAEPEPEDEEDAEPWEAAPGRIVGKVREWDPEDPTGQYTGDDDAEVAFSSAAMITQVVKDGSFKFAKTLTLPFFGSGILDFRPGDKKRAKCSRKMQMVFFVHYGRVQVTVNEENVFRIGKGGMFQVPRGNFYSIENDYEQPARIFFGQGCEVEAEEEVMQQ</sequence>
<feature type="domain" description="Mif2 N-terminal" evidence="9">
    <location>
        <begin position="21"/>
        <end position="156"/>
    </location>
</feature>
<dbReference type="OrthoDB" id="1939643at2759"/>
<dbReference type="EMBL" id="QGMF01000167">
    <property type="protein sequence ID" value="TVY18497.1"/>
    <property type="molecule type" value="Genomic_DNA"/>
</dbReference>
<feature type="compositionally biased region" description="Basic residues" evidence="7">
    <location>
        <begin position="480"/>
        <end position="493"/>
    </location>
</feature>
<evidence type="ECO:0000313" key="10">
    <source>
        <dbReference type="EMBL" id="TVY18497.1"/>
    </source>
</evidence>
<organism evidence="10 11">
    <name type="scientific">Lachnellula arida</name>
    <dbReference type="NCBI Taxonomy" id="1316785"/>
    <lineage>
        <taxon>Eukaryota</taxon>
        <taxon>Fungi</taxon>
        <taxon>Dikarya</taxon>
        <taxon>Ascomycota</taxon>
        <taxon>Pezizomycotina</taxon>
        <taxon>Leotiomycetes</taxon>
        <taxon>Helotiales</taxon>
        <taxon>Lachnaceae</taxon>
        <taxon>Lachnellula</taxon>
    </lineage>
</organism>
<evidence type="ECO:0000256" key="7">
    <source>
        <dbReference type="SAM" id="MobiDB-lite"/>
    </source>
</evidence>
<feature type="compositionally biased region" description="Polar residues" evidence="7">
    <location>
        <begin position="62"/>
        <end position="78"/>
    </location>
</feature>
<evidence type="ECO:0000256" key="2">
    <source>
        <dbReference type="ARBA" id="ARBA00010291"/>
    </source>
</evidence>
<dbReference type="GO" id="GO:0000776">
    <property type="term" value="C:kinetochore"/>
    <property type="evidence" value="ECO:0007669"/>
    <property type="project" value="InterPro"/>
</dbReference>
<feature type="compositionally biased region" description="Basic and acidic residues" evidence="7">
    <location>
        <begin position="318"/>
        <end position="337"/>
    </location>
</feature>
<feature type="compositionally biased region" description="Low complexity" evidence="7">
    <location>
        <begin position="343"/>
        <end position="352"/>
    </location>
</feature>
<dbReference type="PANTHER" id="PTHR16684:SF11">
    <property type="entry name" value="CENTROMERE PROTEIN C"/>
    <property type="match status" value="1"/>
</dbReference>
<evidence type="ECO:0000256" key="3">
    <source>
        <dbReference type="ARBA" id="ARBA00023125"/>
    </source>
</evidence>
<feature type="compositionally biased region" description="Polar residues" evidence="7">
    <location>
        <begin position="363"/>
        <end position="372"/>
    </location>
</feature>
<dbReference type="GO" id="GO:0005634">
    <property type="term" value="C:nucleus"/>
    <property type="evidence" value="ECO:0007669"/>
    <property type="project" value="UniProtKB-SubCell"/>
</dbReference>
<evidence type="ECO:0000259" key="9">
    <source>
        <dbReference type="Pfam" id="PF15624"/>
    </source>
</evidence>
<dbReference type="InterPro" id="IPR011051">
    <property type="entry name" value="RmlC_Cupin_sf"/>
</dbReference>
<evidence type="ECO:0000256" key="5">
    <source>
        <dbReference type="ARBA" id="ARBA00057947"/>
    </source>
</evidence>
<dbReference type="InterPro" id="IPR014710">
    <property type="entry name" value="RmlC-like_jellyroll"/>
</dbReference>
<feature type="compositionally biased region" description="Acidic residues" evidence="7">
    <location>
        <begin position="201"/>
        <end position="212"/>
    </location>
</feature>
<feature type="compositionally biased region" description="Acidic residues" evidence="7">
    <location>
        <begin position="302"/>
        <end position="317"/>
    </location>
</feature>
<keyword evidence="11" id="KW-1185">Reference proteome</keyword>
<comment type="similarity">
    <text evidence="2">Belongs to the CENP-C/MIF2 family.</text>
</comment>
<keyword evidence="4" id="KW-0539">Nucleus</keyword>
<feature type="compositionally biased region" description="Low complexity" evidence="7">
    <location>
        <begin position="139"/>
        <end position="149"/>
    </location>
</feature>
<evidence type="ECO:0000313" key="11">
    <source>
        <dbReference type="Proteomes" id="UP000469559"/>
    </source>
</evidence>
<gene>
    <name evidence="10" type="primary">cnp3</name>
    <name evidence="10" type="ORF">LARI1_G003149</name>
</gene>
<dbReference type="GO" id="GO:0051382">
    <property type="term" value="P:kinetochore assembly"/>
    <property type="evidence" value="ECO:0007669"/>
    <property type="project" value="InterPro"/>
</dbReference>
<dbReference type="GO" id="GO:0051315">
    <property type="term" value="P:attachment of mitotic spindle microtubules to kinetochore"/>
    <property type="evidence" value="ECO:0007669"/>
    <property type="project" value="TreeGrafter"/>
</dbReference>
<comment type="function">
    <text evidence="5">Component of the kinetochore, a multiprotein complex that assembles on centromeric DNA and attaches chromosomes to spindle microtubules, mediating chromosome segregation and sister chromatid segregation during meiosis and mitosis. Component of the inner kinetochore constitutive centromere-associated network (CCAN), which serves as a structural platform for outer kinetochore assembly.</text>
</comment>
<feature type="domain" description="Mif2/CENP-C cupin" evidence="8">
    <location>
        <begin position="556"/>
        <end position="641"/>
    </location>
</feature>
<feature type="compositionally biased region" description="Acidic residues" evidence="7">
    <location>
        <begin position="233"/>
        <end position="264"/>
    </location>
</feature>
<dbReference type="AlphaFoldDB" id="A0A8T9BFA4"/>
<dbReference type="InterPro" id="IPR025974">
    <property type="entry name" value="Mif2/CENP-C_cupin"/>
</dbReference>